<comment type="caution">
    <text evidence="1">The sequence shown here is derived from an EMBL/GenBank/DDBJ whole genome shotgun (WGS) entry which is preliminary data.</text>
</comment>
<name>A0A1C7M9I6_GRIFR</name>
<dbReference type="Proteomes" id="UP000092993">
    <property type="component" value="Unassembled WGS sequence"/>
</dbReference>
<organism evidence="1 2">
    <name type="scientific">Grifola frondosa</name>
    <name type="common">Maitake</name>
    <name type="synonym">Polyporus frondosus</name>
    <dbReference type="NCBI Taxonomy" id="5627"/>
    <lineage>
        <taxon>Eukaryota</taxon>
        <taxon>Fungi</taxon>
        <taxon>Dikarya</taxon>
        <taxon>Basidiomycota</taxon>
        <taxon>Agaricomycotina</taxon>
        <taxon>Agaricomycetes</taxon>
        <taxon>Polyporales</taxon>
        <taxon>Grifolaceae</taxon>
        <taxon>Grifola</taxon>
    </lineage>
</organism>
<keyword evidence="2" id="KW-1185">Reference proteome</keyword>
<gene>
    <name evidence="1" type="ORF">A0H81_05994</name>
</gene>
<evidence type="ECO:0000313" key="1">
    <source>
        <dbReference type="EMBL" id="OBZ73583.1"/>
    </source>
</evidence>
<dbReference type="EMBL" id="LUGG01000006">
    <property type="protein sequence ID" value="OBZ73583.1"/>
    <property type="molecule type" value="Genomic_DNA"/>
</dbReference>
<proteinExistence type="predicted"/>
<evidence type="ECO:0000313" key="2">
    <source>
        <dbReference type="Proteomes" id="UP000092993"/>
    </source>
</evidence>
<reference evidence="1 2" key="1">
    <citation type="submission" date="2016-03" db="EMBL/GenBank/DDBJ databases">
        <title>Whole genome sequencing of Grifola frondosa 9006-11.</title>
        <authorList>
            <person name="Min B."/>
            <person name="Park H."/>
            <person name="Kim J.-G."/>
            <person name="Cho H."/>
            <person name="Oh Y.-L."/>
            <person name="Kong W.-S."/>
            <person name="Choi I.-G."/>
        </authorList>
    </citation>
    <scope>NUCLEOTIDE SEQUENCE [LARGE SCALE GENOMIC DNA]</scope>
    <source>
        <strain evidence="1 2">9006-11</strain>
    </source>
</reference>
<protein>
    <submittedName>
        <fullName evidence="1">Uncharacterized protein</fullName>
    </submittedName>
</protein>
<sequence>MNRLNGGATICGRMKVSTNLARRSGRKDRCGVVWRRTSVEGREKKDGREAKSVGRRRGLLYERLGRLGFANGYPEDILCESDCCGCWSRSPNHVGMLANALVPSCCMSFQLLNGEGACGEVEVHRVSVTCCCWSTCQMINPSAANSITHPPRLARGSLFVLKAQNCNLTEKHACWFRMLLQGEHMSERPKRTVWHFVANRL</sequence>
<dbReference type="AlphaFoldDB" id="A0A1C7M9I6"/>
<accession>A0A1C7M9I6</accession>